<keyword evidence="2" id="KW-1185">Reference proteome</keyword>
<dbReference type="KEGG" id="sbae:DSM104329_03150"/>
<name>A0A9E6XZP8_9ACTN</name>
<sequence length="123" mass="13170">MPSDLIDDYLAGLEASSRRVAPGEWGLSIVDVAGWPLHVGLKLTRTRPPLLRAQAEVVGPGRVDDHEVLFRNRSLAIVRYAHTGAGAVWVVGDLPEAAVTESELDRLLGLVVSAAADLRRLAA</sequence>
<dbReference type="EMBL" id="CP087164">
    <property type="protein sequence ID" value="UGS36741.1"/>
    <property type="molecule type" value="Genomic_DNA"/>
</dbReference>
<proteinExistence type="predicted"/>
<evidence type="ECO:0000313" key="1">
    <source>
        <dbReference type="EMBL" id="UGS36741.1"/>
    </source>
</evidence>
<dbReference type="AlphaFoldDB" id="A0A9E6XZP8"/>
<dbReference type="Proteomes" id="UP001162834">
    <property type="component" value="Chromosome"/>
</dbReference>
<dbReference type="RefSeq" id="WP_259310807.1">
    <property type="nucleotide sequence ID" value="NZ_CP087164.1"/>
</dbReference>
<reference evidence="1" key="1">
    <citation type="journal article" date="2022" name="Int. J. Syst. Evol. Microbiol.">
        <title>Pseudomonas aegrilactucae sp. nov. and Pseudomonas morbosilactucae sp. nov., pathogens causing bacterial rot of lettuce in Japan.</title>
        <authorList>
            <person name="Sawada H."/>
            <person name="Fujikawa T."/>
            <person name="Satou M."/>
        </authorList>
    </citation>
    <scope>NUCLEOTIDE SEQUENCE</scope>
    <source>
        <strain evidence="1">0166_1</strain>
    </source>
</reference>
<protein>
    <submittedName>
        <fullName evidence="1">Uncharacterized protein</fullName>
    </submittedName>
</protein>
<organism evidence="1 2">
    <name type="scientific">Capillimicrobium parvum</name>
    <dbReference type="NCBI Taxonomy" id="2884022"/>
    <lineage>
        <taxon>Bacteria</taxon>
        <taxon>Bacillati</taxon>
        <taxon>Actinomycetota</taxon>
        <taxon>Thermoleophilia</taxon>
        <taxon>Solirubrobacterales</taxon>
        <taxon>Capillimicrobiaceae</taxon>
        <taxon>Capillimicrobium</taxon>
    </lineage>
</organism>
<evidence type="ECO:0000313" key="2">
    <source>
        <dbReference type="Proteomes" id="UP001162834"/>
    </source>
</evidence>
<gene>
    <name evidence="1" type="ORF">DSM104329_03150</name>
</gene>
<accession>A0A9E6XZP8</accession>